<feature type="region of interest" description="Disordered" evidence="1">
    <location>
        <begin position="51"/>
        <end position="87"/>
    </location>
</feature>
<dbReference type="EMBL" id="CALLCH030000014">
    <property type="protein sequence ID" value="CAI4215985.1"/>
    <property type="molecule type" value="Genomic_DNA"/>
</dbReference>
<evidence type="ECO:0000313" key="2">
    <source>
        <dbReference type="EMBL" id="CAI4215985.1"/>
    </source>
</evidence>
<organism evidence="2 3">
    <name type="scientific">Parascedosporium putredinis</name>
    <dbReference type="NCBI Taxonomy" id="1442378"/>
    <lineage>
        <taxon>Eukaryota</taxon>
        <taxon>Fungi</taxon>
        <taxon>Dikarya</taxon>
        <taxon>Ascomycota</taxon>
        <taxon>Pezizomycotina</taxon>
        <taxon>Sordariomycetes</taxon>
        <taxon>Hypocreomycetidae</taxon>
        <taxon>Microascales</taxon>
        <taxon>Microascaceae</taxon>
        <taxon>Parascedosporium</taxon>
    </lineage>
</organism>
<keyword evidence="3" id="KW-1185">Reference proteome</keyword>
<accession>A0A9P1H4U7</accession>
<name>A0A9P1H4U7_9PEZI</name>
<dbReference type="Proteomes" id="UP000838763">
    <property type="component" value="Unassembled WGS sequence"/>
</dbReference>
<protein>
    <submittedName>
        <fullName evidence="2">Uncharacterized protein</fullName>
    </submittedName>
</protein>
<gene>
    <name evidence="2" type="ORF">PPNO1_LOCUS5657</name>
</gene>
<comment type="caution">
    <text evidence="2">The sequence shown here is derived from an EMBL/GenBank/DDBJ whole genome shotgun (WGS) entry which is preliminary data.</text>
</comment>
<evidence type="ECO:0000313" key="3">
    <source>
        <dbReference type="Proteomes" id="UP000838763"/>
    </source>
</evidence>
<evidence type="ECO:0000256" key="1">
    <source>
        <dbReference type="SAM" id="MobiDB-lite"/>
    </source>
</evidence>
<reference evidence="2" key="1">
    <citation type="submission" date="2022-11" db="EMBL/GenBank/DDBJ databases">
        <authorList>
            <person name="Scott C."/>
            <person name="Bruce N."/>
        </authorList>
    </citation>
    <scope>NUCLEOTIDE SEQUENCE</scope>
</reference>
<sequence>MTVCDYRQKYQTISIELQVLFYSFSILFSIKANYINPLLLKTTNRKNVCRFSRSRNPGNHRPPAPTPTRPAQEADDKSQLKFSSLSRPPSNLGTYGYDYVVAVTQESINATMIDYLGSLNTNEENKPIYLCYARNPLAFTEPPKLIPYEKIKALAGGVDPFEIPLQDRTPEQEAALNAVFRAGFAVGIKARLGKPNHDDLPDVVTLNSHASKVRFQLLCSEFRWIKLEFNPFAMRVEYTGKSQDEADAPWSVGADVDLRLRNVEGEDAAAFTFLSREAQEKVGNLDTTVYGVQQLLFNLTQTKLMSADTFVGRTDIVDEVIRNYFMNDYFAAMRDLGEPVLGATLYKRETKKNVPTPTMTLTSLDLSVSPYVERPGTSPMPTAVEQKKLSTLNYLCAADGNKLPPENRAFLWNWVPTVNHVKDHDGVIAINRNTLARYFRKELGNYVSQQMFQPKVKATLEHSLTLKTKFSVQMIAGQQPTHITMPETGPMVLKFEYGAEDSDVAGLGGDGGQIKIATYYTCEVWFQGTQIRVHQQKFVNVKLSKISKKAEGNVIASVMTEKYDLGINSVGQIQYKRSEEWDTSRKTEIAEVNEVLNSIVGINAVISQITEQVREVVGYRVANIPIAIVQDYVFPGGQVFTFKDVAFSENQDLLAYITYVSPE</sequence>
<proteinExistence type="predicted"/>
<dbReference type="AlphaFoldDB" id="A0A9P1H4U7"/>
<dbReference type="OrthoDB" id="3235083at2759"/>